<dbReference type="GO" id="GO:0005829">
    <property type="term" value="C:cytosol"/>
    <property type="evidence" value="ECO:0007669"/>
    <property type="project" value="TreeGrafter"/>
</dbReference>
<comment type="caution">
    <text evidence="5">The sequence shown here is derived from an EMBL/GenBank/DDBJ whole genome shotgun (WGS) entry which is preliminary data.</text>
</comment>
<evidence type="ECO:0000313" key="5">
    <source>
        <dbReference type="EMBL" id="ODR97224.1"/>
    </source>
</evidence>
<dbReference type="Proteomes" id="UP000094172">
    <property type="component" value="Unassembled WGS sequence"/>
</dbReference>
<dbReference type="EMBL" id="LPWE01000002">
    <property type="protein sequence ID" value="ODR97224.1"/>
    <property type="molecule type" value="Genomic_DNA"/>
</dbReference>
<dbReference type="Gene3D" id="1.10.10.60">
    <property type="entry name" value="Homeodomain-like"/>
    <property type="match status" value="1"/>
</dbReference>
<keyword evidence="3" id="KW-0804">Transcription</keyword>
<accession>A0A1E3VUL1</accession>
<gene>
    <name evidence="5" type="ORF">AUC70_13295</name>
</gene>
<dbReference type="Pfam" id="PF12625">
    <property type="entry name" value="Arabinose_bd"/>
    <property type="match status" value="1"/>
</dbReference>
<dbReference type="InterPro" id="IPR020449">
    <property type="entry name" value="Tscrpt_reg_AraC-type_HTH"/>
</dbReference>
<organism evidence="5 6">
    <name type="scientific">Methyloceanibacter stevinii</name>
    <dbReference type="NCBI Taxonomy" id="1774970"/>
    <lineage>
        <taxon>Bacteria</taxon>
        <taxon>Pseudomonadati</taxon>
        <taxon>Pseudomonadota</taxon>
        <taxon>Alphaproteobacteria</taxon>
        <taxon>Hyphomicrobiales</taxon>
        <taxon>Hyphomicrobiaceae</taxon>
        <taxon>Methyloceanibacter</taxon>
    </lineage>
</organism>
<dbReference type="PANTHER" id="PTHR47894">
    <property type="entry name" value="HTH-TYPE TRANSCRIPTIONAL REGULATOR GADX"/>
    <property type="match status" value="1"/>
</dbReference>
<dbReference type="STRING" id="1774970.AUC70_13295"/>
<dbReference type="GO" id="GO:0000976">
    <property type="term" value="F:transcription cis-regulatory region binding"/>
    <property type="evidence" value="ECO:0007669"/>
    <property type="project" value="TreeGrafter"/>
</dbReference>
<sequence>MVVETAGEHALHRAFNKHGLGPAAAEQDDLYLPHTAMVGIFEHAAKHIGARDFGLNVGRRMPYPSYGLWTKYVVTGATLIDALNRLCDSVRFQHTGAIVRLEREGTHVVLRHYPHSPTYPNTQHSDHLLYPLLYFLQLYLGSQWWPSWFELCYPRDANANEIERHFPSPIRFGTGRVGVAMPASCLTARRIISQESVSLTDLEIEDPIQHFQEPLRSIIALATLRLMEGKTDLDGTAQLAGVSTRTLQRSLNDEGISYRGLLDRVCERRAKQLLTQSNLTITQIALALGYSEHANFTRAFTRWTGQSPLQYRLRIRAR</sequence>
<dbReference type="InterPro" id="IPR009057">
    <property type="entry name" value="Homeodomain-like_sf"/>
</dbReference>
<protein>
    <recommendedName>
        <fullName evidence="4">HTH araC/xylS-type domain-containing protein</fullName>
    </recommendedName>
</protein>
<keyword evidence="6" id="KW-1185">Reference proteome</keyword>
<dbReference type="PROSITE" id="PS01124">
    <property type="entry name" value="HTH_ARAC_FAMILY_2"/>
    <property type="match status" value="1"/>
</dbReference>
<evidence type="ECO:0000313" key="6">
    <source>
        <dbReference type="Proteomes" id="UP000094172"/>
    </source>
</evidence>
<dbReference type="Pfam" id="PF12833">
    <property type="entry name" value="HTH_18"/>
    <property type="match status" value="1"/>
</dbReference>
<proteinExistence type="predicted"/>
<dbReference type="PRINTS" id="PR00032">
    <property type="entry name" value="HTHARAC"/>
</dbReference>
<evidence type="ECO:0000256" key="2">
    <source>
        <dbReference type="ARBA" id="ARBA00023125"/>
    </source>
</evidence>
<dbReference type="GO" id="GO:0003700">
    <property type="term" value="F:DNA-binding transcription factor activity"/>
    <property type="evidence" value="ECO:0007669"/>
    <property type="project" value="InterPro"/>
</dbReference>
<dbReference type="SMART" id="SM00342">
    <property type="entry name" value="HTH_ARAC"/>
    <property type="match status" value="1"/>
</dbReference>
<dbReference type="InterPro" id="IPR032687">
    <property type="entry name" value="AraC-type_N"/>
</dbReference>
<dbReference type="AlphaFoldDB" id="A0A1E3VUL1"/>
<keyword evidence="2" id="KW-0238">DNA-binding</keyword>
<dbReference type="SUPFAM" id="SSF46689">
    <property type="entry name" value="Homeodomain-like"/>
    <property type="match status" value="1"/>
</dbReference>
<reference evidence="5 6" key="1">
    <citation type="journal article" date="2016" name="Environ. Microbiol.">
        <title>New Methyloceanibacter diversity from North Sea sediments includes methanotroph containing solely the soluble methane monooxygenase.</title>
        <authorList>
            <person name="Vekeman B."/>
            <person name="Kerckhof F.M."/>
            <person name="Cremers G."/>
            <person name="de Vos P."/>
            <person name="Vandamme P."/>
            <person name="Boon N."/>
            <person name="Op den Camp H.J."/>
            <person name="Heylen K."/>
        </authorList>
    </citation>
    <scope>NUCLEOTIDE SEQUENCE [LARGE SCALE GENOMIC DNA]</scope>
    <source>
        <strain evidence="5 6">R-67176</strain>
    </source>
</reference>
<name>A0A1E3VUL1_9HYPH</name>
<evidence type="ECO:0000256" key="3">
    <source>
        <dbReference type="ARBA" id="ARBA00023163"/>
    </source>
</evidence>
<dbReference type="InterPro" id="IPR018060">
    <property type="entry name" value="HTH_AraC"/>
</dbReference>
<feature type="domain" description="HTH araC/xylS-type" evidence="4">
    <location>
        <begin position="216"/>
        <end position="314"/>
    </location>
</feature>
<evidence type="ECO:0000259" key="4">
    <source>
        <dbReference type="PROSITE" id="PS01124"/>
    </source>
</evidence>
<dbReference type="PANTHER" id="PTHR47894:SF4">
    <property type="entry name" value="HTH-TYPE TRANSCRIPTIONAL REGULATOR GADX"/>
    <property type="match status" value="1"/>
</dbReference>
<evidence type="ECO:0000256" key="1">
    <source>
        <dbReference type="ARBA" id="ARBA00023015"/>
    </source>
</evidence>
<keyword evidence="1" id="KW-0805">Transcription regulation</keyword>